<dbReference type="GO" id="GO:0030288">
    <property type="term" value="C:outer membrane-bounded periplasmic space"/>
    <property type="evidence" value="ECO:0007669"/>
    <property type="project" value="TreeGrafter"/>
</dbReference>
<dbReference type="InterPro" id="IPR030678">
    <property type="entry name" value="Peptide/Ni-bd"/>
</dbReference>
<evidence type="ECO:0000313" key="5">
    <source>
        <dbReference type="Proteomes" id="UP000286482"/>
    </source>
</evidence>
<dbReference type="GO" id="GO:1904680">
    <property type="term" value="F:peptide transmembrane transporter activity"/>
    <property type="evidence" value="ECO:0007669"/>
    <property type="project" value="TreeGrafter"/>
</dbReference>
<sequence length="590" mass="67482">MLRIITLIWIVFSVNAQAQDYVRSHAIAMHGAPQYSADFEHFAYVNPNAPKQGDVTFASIGTFDTFNGFVVKGTPAAGVGLVYDSLMTSNSDEPFTYYGLLAQTIDLANDNTWVRFNLHPDAKFQDGMPVTAQDVEFSFNTLLENGTPFYRSYYGGISSIEVESDRSIRFNFENGDNRELPLILGQLLILPKHFWQERDFTKADLTIPMGSGAYTLKSFDAGRSVTYELDPNYWGAKLPVNLGQNNIKTLNYEYYLDSSVALEAFKAGRIDFRLENSSKNWATAYTGPQFEDGRVIREEIANLNPQGMQGYVFNTRKDKFSDIRVREAISLLFDFEWTNDQLFYGAYKRTNSFFAASELASSGLPEGRELKLLEAYQDQLPEQLFTQPFEVNRTSGDGTIRKEMREALRLFKEAGWALDKGKLLNAEGEQFEIEFLIRDKSSERIVLPFTRNLQKVGIKTEVRLVDISQFINRIQSYDFDMMTYVFAQSNSPGNEQREFWGSLVADKPGSRNLIGIKSPVVDALIEELIHSDDREQLVQATRALDRVLLWGHYVVPQFHLNTWRVAYWGKLKRPENSAKYNIELNSWWVE</sequence>
<gene>
    <name evidence="4" type="ORF">DBZ36_09500</name>
</gene>
<dbReference type="GO" id="GO:0042884">
    <property type="term" value="P:microcin transport"/>
    <property type="evidence" value="ECO:0007669"/>
    <property type="project" value="TreeGrafter"/>
</dbReference>
<dbReference type="GO" id="GO:0015833">
    <property type="term" value="P:peptide transport"/>
    <property type="evidence" value="ECO:0007669"/>
    <property type="project" value="TreeGrafter"/>
</dbReference>
<keyword evidence="1 2" id="KW-0732">Signal</keyword>
<dbReference type="FunFam" id="3.10.105.10:FF:000005">
    <property type="entry name" value="ABC transporter substrate-binding protein"/>
    <property type="match status" value="1"/>
</dbReference>
<dbReference type="SUPFAM" id="SSF53850">
    <property type="entry name" value="Periplasmic binding protein-like II"/>
    <property type="match status" value="1"/>
</dbReference>
<dbReference type="InterPro" id="IPR000914">
    <property type="entry name" value="SBP_5_dom"/>
</dbReference>
<evidence type="ECO:0000313" key="4">
    <source>
        <dbReference type="EMBL" id="RKF18631.1"/>
    </source>
</evidence>
<keyword evidence="5" id="KW-1185">Reference proteome</keyword>
<evidence type="ECO:0000256" key="2">
    <source>
        <dbReference type="SAM" id="SignalP"/>
    </source>
</evidence>
<feature type="signal peptide" evidence="2">
    <location>
        <begin position="1"/>
        <end position="18"/>
    </location>
</feature>
<dbReference type="Gene3D" id="3.10.105.10">
    <property type="entry name" value="Dipeptide-binding Protein, Domain 3"/>
    <property type="match status" value="1"/>
</dbReference>
<dbReference type="Gene3D" id="3.40.190.10">
    <property type="entry name" value="Periplasmic binding protein-like II"/>
    <property type="match status" value="1"/>
</dbReference>
<dbReference type="EMBL" id="RAQO01000005">
    <property type="protein sequence ID" value="RKF18631.1"/>
    <property type="molecule type" value="Genomic_DNA"/>
</dbReference>
<dbReference type="Proteomes" id="UP000286482">
    <property type="component" value="Unassembled WGS sequence"/>
</dbReference>
<dbReference type="Pfam" id="PF00496">
    <property type="entry name" value="SBP_bac_5"/>
    <property type="match status" value="1"/>
</dbReference>
<organism evidence="4 5">
    <name type="scientific">Alginatibacterium sediminis</name>
    <dbReference type="NCBI Taxonomy" id="2164068"/>
    <lineage>
        <taxon>Bacteria</taxon>
        <taxon>Pseudomonadati</taxon>
        <taxon>Pseudomonadota</taxon>
        <taxon>Gammaproteobacteria</taxon>
        <taxon>Alteromonadales</taxon>
        <taxon>Alteromonadaceae</taxon>
        <taxon>Alginatibacterium</taxon>
    </lineage>
</organism>
<dbReference type="OrthoDB" id="9803988at2"/>
<dbReference type="RefSeq" id="WP_120354710.1">
    <property type="nucleotide sequence ID" value="NZ_RAQO01000005.1"/>
</dbReference>
<dbReference type="InterPro" id="IPR039424">
    <property type="entry name" value="SBP_5"/>
</dbReference>
<protein>
    <submittedName>
        <fullName evidence="4">ABC transporter substrate-binding protein</fullName>
    </submittedName>
</protein>
<dbReference type="CDD" id="cd08497">
    <property type="entry name" value="MbnE-like"/>
    <property type="match status" value="1"/>
</dbReference>
<accession>A0A420ED90</accession>
<dbReference type="PIRSF" id="PIRSF002741">
    <property type="entry name" value="MppA"/>
    <property type="match status" value="1"/>
</dbReference>
<evidence type="ECO:0000259" key="3">
    <source>
        <dbReference type="Pfam" id="PF00496"/>
    </source>
</evidence>
<feature type="domain" description="Solute-binding protein family 5" evidence="3">
    <location>
        <begin position="97"/>
        <end position="498"/>
    </location>
</feature>
<evidence type="ECO:0000256" key="1">
    <source>
        <dbReference type="ARBA" id="ARBA00022729"/>
    </source>
</evidence>
<comment type="caution">
    <text evidence="4">The sequence shown here is derived from an EMBL/GenBank/DDBJ whole genome shotgun (WGS) entry which is preliminary data.</text>
</comment>
<name>A0A420ED90_9ALTE</name>
<dbReference type="PANTHER" id="PTHR30290:SF64">
    <property type="entry name" value="ABC TRANSPORTER PERIPLASMIC BINDING PROTEIN"/>
    <property type="match status" value="1"/>
</dbReference>
<proteinExistence type="predicted"/>
<reference evidence="4 5" key="1">
    <citation type="submission" date="2018-09" db="EMBL/GenBank/DDBJ databases">
        <authorList>
            <person name="Wang Z."/>
        </authorList>
    </citation>
    <scope>NUCLEOTIDE SEQUENCE [LARGE SCALE GENOMIC DNA]</scope>
    <source>
        <strain evidence="4 5">ALS 81</strain>
    </source>
</reference>
<dbReference type="PANTHER" id="PTHR30290">
    <property type="entry name" value="PERIPLASMIC BINDING COMPONENT OF ABC TRANSPORTER"/>
    <property type="match status" value="1"/>
</dbReference>
<dbReference type="GO" id="GO:0043190">
    <property type="term" value="C:ATP-binding cassette (ABC) transporter complex"/>
    <property type="evidence" value="ECO:0007669"/>
    <property type="project" value="InterPro"/>
</dbReference>
<feature type="chain" id="PRO_5019113516" evidence="2">
    <location>
        <begin position="19"/>
        <end position="590"/>
    </location>
</feature>
<dbReference type="AlphaFoldDB" id="A0A420ED90"/>